<dbReference type="AlphaFoldDB" id="X1KL20"/>
<accession>X1KL20</accession>
<comment type="caution">
    <text evidence="2">The sequence shown here is derived from an EMBL/GenBank/DDBJ whole genome shotgun (WGS) entry which is preliminary data.</text>
</comment>
<organism evidence="2">
    <name type="scientific">marine sediment metagenome</name>
    <dbReference type="NCBI Taxonomy" id="412755"/>
    <lineage>
        <taxon>unclassified sequences</taxon>
        <taxon>metagenomes</taxon>
        <taxon>ecological metagenomes</taxon>
    </lineage>
</organism>
<proteinExistence type="predicted"/>
<name>X1KL20_9ZZZZ</name>
<feature type="non-terminal residue" evidence="2">
    <location>
        <position position="1"/>
    </location>
</feature>
<feature type="region of interest" description="Disordered" evidence="1">
    <location>
        <begin position="1"/>
        <end position="21"/>
    </location>
</feature>
<evidence type="ECO:0000313" key="2">
    <source>
        <dbReference type="EMBL" id="GAH94285.1"/>
    </source>
</evidence>
<gene>
    <name evidence="2" type="ORF">S03H2_72866</name>
</gene>
<sequence>AKEAKSQHTKKKDEAADRGKRAHAAIESFLQANDGAQIDVDE</sequence>
<reference evidence="2" key="1">
    <citation type="journal article" date="2014" name="Front. Microbiol.">
        <title>High frequency of phylogenetically diverse reductive dehalogenase-homologous genes in deep subseafloor sedimentary metagenomes.</title>
        <authorList>
            <person name="Kawai M."/>
            <person name="Futagami T."/>
            <person name="Toyoda A."/>
            <person name="Takaki Y."/>
            <person name="Nishi S."/>
            <person name="Hori S."/>
            <person name="Arai W."/>
            <person name="Tsubouchi T."/>
            <person name="Morono Y."/>
            <person name="Uchiyama I."/>
            <person name="Ito T."/>
            <person name="Fujiyama A."/>
            <person name="Inagaki F."/>
            <person name="Takami H."/>
        </authorList>
    </citation>
    <scope>NUCLEOTIDE SEQUENCE</scope>
    <source>
        <strain evidence="2">Expedition CK06-06</strain>
    </source>
</reference>
<feature type="non-terminal residue" evidence="2">
    <location>
        <position position="42"/>
    </location>
</feature>
<evidence type="ECO:0000256" key="1">
    <source>
        <dbReference type="SAM" id="MobiDB-lite"/>
    </source>
</evidence>
<feature type="compositionally biased region" description="Basic and acidic residues" evidence="1">
    <location>
        <begin position="1"/>
        <end position="19"/>
    </location>
</feature>
<dbReference type="EMBL" id="BARU01049551">
    <property type="protein sequence ID" value="GAH94285.1"/>
    <property type="molecule type" value="Genomic_DNA"/>
</dbReference>
<protein>
    <submittedName>
        <fullName evidence="2">Uncharacterized protein</fullName>
    </submittedName>
</protein>